<organism evidence="1">
    <name type="scientific">marine sediment metagenome</name>
    <dbReference type="NCBI Taxonomy" id="412755"/>
    <lineage>
        <taxon>unclassified sequences</taxon>
        <taxon>metagenomes</taxon>
        <taxon>ecological metagenomes</taxon>
    </lineage>
</organism>
<proteinExistence type="predicted"/>
<reference evidence="1" key="1">
    <citation type="journal article" date="2014" name="Front. Microbiol.">
        <title>High frequency of phylogenetically diverse reductive dehalogenase-homologous genes in deep subseafloor sedimentary metagenomes.</title>
        <authorList>
            <person name="Kawai M."/>
            <person name="Futagami T."/>
            <person name="Toyoda A."/>
            <person name="Takaki Y."/>
            <person name="Nishi S."/>
            <person name="Hori S."/>
            <person name="Arai W."/>
            <person name="Tsubouchi T."/>
            <person name="Morono Y."/>
            <person name="Uchiyama I."/>
            <person name="Ito T."/>
            <person name="Fujiyama A."/>
            <person name="Inagaki F."/>
            <person name="Takami H."/>
        </authorList>
    </citation>
    <scope>NUCLEOTIDE SEQUENCE</scope>
    <source>
        <strain evidence="1">Expedition CK06-06</strain>
    </source>
</reference>
<evidence type="ECO:0000313" key="1">
    <source>
        <dbReference type="EMBL" id="GAH96450.1"/>
    </source>
</evidence>
<dbReference type="AlphaFoldDB" id="X1KS62"/>
<dbReference type="EMBL" id="BARV01002815">
    <property type="protein sequence ID" value="GAH96450.1"/>
    <property type="molecule type" value="Genomic_DNA"/>
</dbReference>
<name>X1KS62_9ZZZZ</name>
<accession>X1KS62</accession>
<feature type="non-terminal residue" evidence="1">
    <location>
        <position position="111"/>
    </location>
</feature>
<protein>
    <submittedName>
        <fullName evidence="1">Uncharacterized protein</fullName>
    </submittedName>
</protein>
<gene>
    <name evidence="1" type="ORF">S06H3_07059</name>
</gene>
<comment type="caution">
    <text evidence="1">The sequence shown here is derived from an EMBL/GenBank/DDBJ whole genome shotgun (WGS) entry which is preliminary data.</text>
</comment>
<sequence length="111" mass="12328">MRLFNWLSGKKNTSQEHTLIEPSPGVSVEGLPLPADLESICEILKLHTKDIRELFTATNRIERRQNRWLELLNVKEAGQQAVDRTASGPEVAETLLEPGQVAGPQLPGFLS</sequence>